<feature type="domain" description="HMG box" evidence="12">
    <location>
        <begin position="3"/>
        <end position="60"/>
    </location>
</feature>
<dbReference type="PANTHER" id="PTHR21358:SF4">
    <property type="entry name" value="PROTEIN MAELSTROM HOMOLOG"/>
    <property type="match status" value="1"/>
</dbReference>
<dbReference type="GO" id="GO:0007283">
    <property type="term" value="P:spermatogenesis"/>
    <property type="evidence" value="ECO:0007669"/>
    <property type="project" value="TreeGrafter"/>
</dbReference>
<evidence type="ECO:0000256" key="8">
    <source>
        <dbReference type="ARBA" id="ARBA00023158"/>
    </source>
</evidence>
<dbReference type="PANTHER" id="PTHR21358">
    <property type="entry name" value="PROTEIN MAELSTROM HOMOLOG"/>
    <property type="match status" value="1"/>
</dbReference>
<evidence type="ECO:0000256" key="6">
    <source>
        <dbReference type="ARBA" id="ARBA00022782"/>
    </source>
</evidence>
<evidence type="ECO:0000256" key="3">
    <source>
        <dbReference type="ARBA" id="ARBA00007057"/>
    </source>
</evidence>
<evidence type="ECO:0000313" key="14">
    <source>
        <dbReference type="EMBL" id="SSX19714.1"/>
    </source>
</evidence>
<dbReference type="Pfam" id="PF09011">
    <property type="entry name" value="HMG_box_2"/>
    <property type="match status" value="1"/>
</dbReference>
<keyword evidence="7 11" id="KW-0238">DNA-binding</keyword>
<dbReference type="GO" id="GO:0043565">
    <property type="term" value="F:sequence-specific DNA binding"/>
    <property type="evidence" value="ECO:0007669"/>
    <property type="project" value="TreeGrafter"/>
</dbReference>
<dbReference type="Gene3D" id="1.10.30.10">
    <property type="entry name" value="High mobility group box domain"/>
    <property type="match status" value="1"/>
</dbReference>
<keyword evidence="5" id="KW-0963">Cytoplasm</keyword>
<dbReference type="InterPro" id="IPR039259">
    <property type="entry name" value="Protein_maelstrom"/>
</dbReference>
<sequence length="458" mass="52316">MPKKPAKNAYFFYMLEFQRSEKAKGNDLSISACSSAASQSWKAMTDDQKAKYKKMAADSKGEAKTDTIIPEKANTCRKSGYTSQGVPLTLVEKKQRQEMENILNMKDHIKKILLDGKKTDGIENIKFFVIHMNMFFKNIPCEIAVCNFSIKEGIKGYISDLIKIDKLPLGAAYEAKQHSEKHHGLQVPPDSIGEDDLGFIMIKLKDFTRTSLKSGNKSVIFCHPSDMENVSKGLAYLQKTDNDDIGNFILYDFIELFFITNLIISEGAEPNEIPTYASANIHIDRDIFDSYVKGCDEHDEIDRNTKCSQSIVQRLAYQYIDFFSKYFNIEREPLKHIPDGWFVKEEIENQLSTVSDLTTSFNQTFDETISSFNEENICINLERTNPFYDDIISLRKSKAINSTANTSSANLHTLKYVCEDSDFELESQCTSDDESNISFHPKKFTRNLNIIRQQSKKN</sequence>
<dbReference type="GO" id="GO:0034587">
    <property type="term" value="P:piRNA processing"/>
    <property type="evidence" value="ECO:0007669"/>
    <property type="project" value="TreeGrafter"/>
</dbReference>
<evidence type="ECO:0000256" key="11">
    <source>
        <dbReference type="PROSITE-ProRule" id="PRU00267"/>
    </source>
</evidence>
<dbReference type="InterPro" id="IPR036910">
    <property type="entry name" value="HMG_box_dom_sf"/>
</dbReference>
<evidence type="ECO:0000256" key="2">
    <source>
        <dbReference type="ARBA" id="ARBA00004496"/>
    </source>
</evidence>
<proteinExistence type="inferred from homology"/>
<dbReference type="GO" id="GO:0045892">
    <property type="term" value="P:negative regulation of DNA-templated transcription"/>
    <property type="evidence" value="ECO:0007669"/>
    <property type="project" value="TreeGrafter"/>
</dbReference>
<reference evidence="13" key="1">
    <citation type="submission" date="2018-04" db="EMBL/GenBank/DDBJ databases">
        <authorList>
            <person name="Go L.Y."/>
            <person name="Mitchell J.A."/>
        </authorList>
    </citation>
    <scope>NUCLEOTIDE SEQUENCE</scope>
    <source>
        <tissue evidence="13">Whole organism</tissue>
    </source>
</reference>
<dbReference type="VEuPathDB" id="VectorBase:CSON015302"/>
<evidence type="ECO:0000256" key="7">
    <source>
        <dbReference type="ARBA" id="ARBA00023125"/>
    </source>
</evidence>
<keyword evidence="4" id="KW-0217">Developmental protein</keyword>
<feature type="DNA-binding region" description="HMG box" evidence="11">
    <location>
        <begin position="3"/>
        <end position="60"/>
    </location>
</feature>
<comment type="similarity">
    <text evidence="3">Belongs to the maelstrom family.</text>
</comment>
<keyword evidence="9 11" id="KW-0539">Nucleus</keyword>
<reference evidence="14" key="2">
    <citation type="submission" date="2018-07" db="EMBL/GenBank/DDBJ databases">
        <authorList>
            <person name="Quirk P.G."/>
            <person name="Krulwich T.A."/>
        </authorList>
    </citation>
    <scope>NUCLEOTIDE SEQUENCE</scope>
</reference>
<dbReference type="GO" id="GO:0030154">
    <property type="term" value="P:cell differentiation"/>
    <property type="evidence" value="ECO:0007669"/>
    <property type="project" value="UniProtKB-KW"/>
</dbReference>
<dbReference type="AlphaFoldDB" id="A0A336LNJ7"/>
<dbReference type="GO" id="GO:0060964">
    <property type="term" value="P:regulation of miRNA-mediated gene silencing"/>
    <property type="evidence" value="ECO:0007669"/>
    <property type="project" value="InterPro"/>
</dbReference>
<evidence type="ECO:0000256" key="4">
    <source>
        <dbReference type="ARBA" id="ARBA00022473"/>
    </source>
</evidence>
<evidence type="ECO:0000256" key="10">
    <source>
        <dbReference type="ARBA" id="ARBA00023254"/>
    </source>
</evidence>
<keyword evidence="10" id="KW-0469">Meiosis</keyword>
<accession>A0A336LNJ7</accession>
<dbReference type="GO" id="GO:0007140">
    <property type="term" value="P:male meiotic nuclear division"/>
    <property type="evidence" value="ECO:0007669"/>
    <property type="project" value="TreeGrafter"/>
</dbReference>
<keyword evidence="8" id="KW-0943">RNA-mediated gene silencing</keyword>
<evidence type="ECO:0000313" key="13">
    <source>
        <dbReference type="EMBL" id="SSW99334.1"/>
    </source>
</evidence>
<dbReference type="SMART" id="SM00398">
    <property type="entry name" value="HMG"/>
    <property type="match status" value="1"/>
</dbReference>
<organism evidence="14">
    <name type="scientific">Culicoides sonorensis</name>
    <name type="common">Biting midge</name>
    <dbReference type="NCBI Taxonomy" id="179676"/>
    <lineage>
        <taxon>Eukaryota</taxon>
        <taxon>Metazoa</taxon>
        <taxon>Ecdysozoa</taxon>
        <taxon>Arthropoda</taxon>
        <taxon>Hexapoda</taxon>
        <taxon>Insecta</taxon>
        <taxon>Pterygota</taxon>
        <taxon>Neoptera</taxon>
        <taxon>Endopterygota</taxon>
        <taxon>Diptera</taxon>
        <taxon>Nematocera</taxon>
        <taxon>Chironomoidea</taxon>
        <taxon>Ceratopogonidae</taxon>
        <taxon>Ceratopogoninae</taxon>
        <taxon>Culicoides</taxon>
        <taxon>Monoculicoides</taxon>
    </lineage>
</organism>
<dbReference type="PROSITE" id="PS50118">
    <property type="entry name" value="HMG_BOX_2"/>
    <property type="match status" value="1"/>
</dbReference>
<evidence type="ECO:0000256" key="5">
    <source>
        <dbReference type="ARBA" id="ARBA00022490"/>
    </source>
</evidence>
<evidence type="ECO:0000256" key="9">
    <source>
        <dbReference type="ARBA" id="ARBA00023242"/>
    </source>
</evidence>
<comment type="subcellular location">
    <subcellularLocation>
        <location evidence="2">Cytoplasm</location>
    </subcellularLocation>
    <subcellularLocation>
        <location evidence="1">Nucleus</location>
    </subcellularLocation>
</comment>
<dbReference type="EMBL" id="UFQT01000095">
    <property type="protein sequence ID" value="SSX19714.1"/>
    <property type="molecule type" value="Genomic_DNA"/>
</dbReference>
<dbReference type="InterPro" id="IPR009071">
    <property type="entry name" value="HMG_box_dom"/>
</dbReference>
<name>A0A336LNJ7_CULSO</name>
<gene>
    <name evidence="14" type="primary">CSON015302</name>
</gene>
<dbReference type="EMBL" id="UFQS01000095">
    <property type="protein sequence ID" value="SSW99334.1"/>
    <property type="molecule type" value="Genomic_DNA"/>
</dbReference>
<dbReference type="Pfam" id="PF13017">
    <property type="entry name" value="Maelstrom"/>
    <property type="match status" value="1"/>
</dbReference>
<evidence type="ECO:0000259" key="12">
    <source>
        <dbReference type="PROSITE" id="PS50118"/>
    </source>
</evidence>
<dbReference type="InterPro" id="IPR024970">
    <property type="entry name" value="Maelstrom"/>
</dbReference>
<dbReference type="GO" id="GO:0005634">
    <property type="term" value="C:nucleus"/>
    <property type="evidence" value="ECO:0007669"/>
    <property type="project" value="UniProtKB-SubCell"/>
</dbReference>
<evidence type="ECO:0000256" key="1">
    <source>
        <dbReference type="ARBA" id="ARBA00004123"/>
    </source>
</evidence>
<protein>
    <submittedName>
        <fullName evidence="14">CSON015302 protein</fullName>
    </submittedName>
</protein>
<dbReference type="GO" id="GO:0043186">
    <property type="term" value="C:P granule"/>
    <property type="evidence" value="ECO:0007669"/>
    <property type="project" value="TreeGrafter"/>
</dbReference>
<keyword evidence="6" id="KW-0221">Differentiation</keyword>
<dbReference type="SUPFAM" id="SSF47095">
    <property type="entry name" value="HMG-box"/>
    <property type="match status" value="1"/>
</dbReference>
<dbReference type="OMA" id="DHSENTH"/>